<feature type="compositionally biased region" description="Low complexity" evidence="1">
    <location>
        <begin position="159"/>
        <end position="168"/>
    </location>
</feature>
<protein>
    <submittedName>
        <fullName evidence="3">SET domain-containing protein 4</fullName>
    </submittedName>
</protein>
<gene>
    <name evidence="3" type="ORF">C1H76_2041</name>
</gene>
<evidence type="ECO:0000313" key="3">
    <source>
        <dbReference type="EMBL" id="TKX25393.1"/>
    </source>
</evidence>
<dbReference type="PROSITE" id="PS50280">
    <property type="entry name" value="SET"/>
    <property type="match status" value="1"/>
</dbReference>
<name>A0A4U7B2G1_9PEZI</name>
<proteinExistence type="predicted"/>
<feature type="region of interest" description="Disordered" evidence="1">
    <location>
        <begin position="147"/>
        <end position="168"/>
    </location>
</feature>
<dbReference type="Gene3D" id="2.170.270.10">
    <property type="entry name" value="SET domain"/>
    <property type="match status" value="1"/>
</dbReference>
<dbReference type="SMART" id="SM00317">
    <property type="entry name" value="SET"/>
    <property type="match status" value="1"/>
</dbReference>
<sequence>MDSTTVNDQEGLSLARCPNLVLLLNTPKGRGVYASAFIPSGTILETCPVLVLDQVENKAHIEKTELYHYTYNWPLSASINDLSKDNRVTQAVVLGLGSMFNHSTQHQNVGWTRDISRQLITYRALRDIQSGEELCISYGSRLTFIDADAPEPEDEGDGSELLGSIELG</sequence>
<dbReference type="Proteomes" id="UP000308133">
    <property type="component" value="Unassembled WGS sequence"/>
</dbReference>
<evidence type="ECO:0000256" key="1">
    <source>
        <dbReference type="SAM" id="MobiDB-lite"/>
    </source>
</evidence>
<dbReference type="Pfam" id="PF00856">
    <property type="entry name" value="SET"/>
    <property type="match status" value="1"/>
</dbReference>
<evidence type="ECO:0000313" key="4">
    <source>
        <dbReference type="Proteomes" id="UP000308133"/>
    </source>
</evidence>
<reference evidence="3 4" key="1">
    <citation type="submission" date="2018-02" db="EMBL/GenBank/DDBJ databases">
        <title>Draft genome sequences of Elsinoe sp., causing black scab on jojoba.</title>
        <authorList>
            <person name="Stodart B."/>
            <person name="Jeffress S."/>
            <person name="Ash G."/>
            <person name="Arun Chinnappa K."/>
        </authorList>
    </citation>
    <scope>NUCLEOTIDE SEQUENCE [LARGE SCALE GENOMIC DNA]</scope>
    <source>
        <strain evidence="3 4">Hillstone_2</strain>
    </source>
</reference>
<feature type="domain" description="SET" evidence="2">
    <location>
        <begin position="10"/>
        <end position="139"/>
    </location>
</feature>
<accession>A0A4U7B2G1</accession>
<dbReference type="InterPro" id="IPR046341">
    <property type="entry name" value="SET_dom_sf"/>
</dbReference>
<dbReference type="SUPFAM" id="SSF82199">
    <property type="entry name" value="SET domain"/>
    <property type="match status" value="1"/>
</dbReference>
<dbReference type="CDD" id="cd10540">
    <property type="entry name" value="SET_SpSet7-like"/>
    <property type="match status" value="1"/>
</dbReference>
<dbReference type="AlphaFoldDB" id="A0A4U7B2G1"/>
<dbReference type="InterPro" id="IPR001214">
    <property type="entry name" value="SET_dom"/>
</dbReference>
<organism evidence="3 4">
    <name type="scientific">Elsinoe australis</name>
    <dbReference type="NCBI Taxonomy" id="40998"/>
    <lineage>
        <taxon>Eukaryota</taxon>
        <taxon>Fungi</taxon>
        <taxon>Dikarya</taxon>
        <taxon>Ascomycota</taxon>
        <taxon>Pezizomycotina</taxon>
        <taxon>Dothideomycetes</taxon>
        <taxon>Dothideomycetidae</taxon>
        <taxon>Myriangiales</taxon>
        <taxon>Elsinoaceae</taxon>
        <taxon>Elsinoe</taxon>
    </lineage>
</organism>
<comment type="caution">
    <text evidence="3">The sequence shown here is derived from an EMBL/GenBank/DDBJ whole genome shotgun (WGS) entry which is preliminary data.</text>
</comment>
<feature type="compositionally biased region" description="Acidic residues" evidence="1">
    <location>
        <begin position="148"/>
        <end position="158"/>
    </location>
</feature>
<dbReference type="EMBL" id="PTQR01000028">
    <property type="protein sequence ID" value="TKX25393.1"/>
    <property type="molecule type" value="Genomic_DNA"/>
</dbReference>
<evidence type="ECO:0000259" key="2">
    <source>
        <dbReference type="PROSITE" id="PS50280"/>
    </source>
</evidence>